<evidence type="ECO:0000313" key="2">
    <source>
        <dbReference type="EMBL" id="KIJ04982.1"/>
    </source>
</evidence>
<keyword evidence="3" id="KW-1185">Reference proteome</keyword>
<evidence type="ECO:0000256" key="1">
    <source>
        <dbReference type="SAM" id="SignalP"/>
    </source>
</evidence>
<proteinExistence type="predicted"/>
<reference evidence="3" key="2">
    <citation type="submission" date="2015-01" db="EMBL/GenBank/DDBJ databases">
        <title>Evolutionary Origins and Diversification of the Mycorrhizal Mutualists.</title>
        <authorList>
            <consortium name="DOE Joint Genome Institute"/>
            <consortium name="Mycorrhizal Genomics Consortium"/>
            <person name="Kohler A."/>
            <person name="Kuo A."/>
            <person name="Nagy L.G."/>
            <person name="Floudas D."/>
            <person name="Copeland A."/>
            <person name="Barry K.W."/>
            <person name="Cichocki N."/>
            <person name="Veneault-Fourrey C."/>
            <person name="LaButti K."/>
            <person name="Lindquist E.A."/>
            <person name="Lipzen A."/>
            <person name="Lundell T."/>
            <person name="Morin E."/>
            <person name="Murat C."/>
            <person name="Riley R."/>
            <person name="Ohm R."/>
            <person name="Sun H."/>
            <person name="Tunlid A."/>
            <person name="Henrissat B."/>
            <person name="Grigoriev I.V."/>
            <person name="Hibbett D.S."/>
            <person name="Martin F."/>
        </authorList>
    </citation>
    <scope>NUCLEOTIDE SEQUENCE [LARGE SCALE GENOMIC DNA]</scope>
    <source>
        <strain evidence="3">ATCC 200175</strain>
    </source>
</reference>
<dbReference type="Proteomes" id="UP000053647">
    <property type="component" value="Unassembled WGS sequence"/>
</dbReference>
<sequence>MKTFLTLLVAITSLSAYTLVGVHAKTKCATCPETVNNGSDGLEDSCYQNSGAYRQNRYGSKTGPEGFRCYYNVRTRLHTAFQFDLTVEFSSLQTNGGMNKGSNGACPKTVGTGTGCSCT</sequence>
<feature type="signal peptide" evidence="1">
    <location>
        <begin position="1"/>
        <end position="16"/>
    </location>
</feature>
<dbReference type="AlphaFoldDB" id="A0A0C9T9S5"/>
<evidence type="ECO:0008006" key="4">
    <source>
        <dbReference type="Google" id="ProtNLM"/>
    </source>
</evidence>
<dbReference type="HOGENOM" id="CLU_150821_0_0_1"/>
<keyword evidence="1" id="KW-0732">Signal</keyword>
<dbReference type="EMBL" id="KN821350">
    <property type="protein sequence ID" value="KIJ04982.1"/>
    <property type="molecule type" value="Genomic_DNA"/>
</dbReference>
<gene>
    <name evidence="2" type="ORF">PAXINDRAFT_21738</name>
</gene>
<reference evidence="2 3" key="1">
    <citation type="submission" date="2014-06" db="EMBL/GenBank/DDBJ databases">
        <authorList>
            <consortium name="DOE Joint Genome Institute"/>
            <person name="Kuo A."/>
            <person name="Kohler A."/>
            <person name="Nagy L.G."/>
            <person name="Floudas D."/>
            <person name="Copeland A."/>
            <person name="Barry K.W."/>
            <person name="Cichocki N."/>
            <person name="Veneault-Fourrey C."/>
            <person name="LaButti K."/>
            <person name="Lindquist E.A."/>
            <person name="Lipzen A."/>
            <person name="Lundell T."/>
            <person name="Morin E."/>
            <person name="Murat C."/>
            <person name="Sun H."/>
            <person name="Tunlid A."/>
            <person name="Henrissat B."/>
            <person name="Grigoriev I.V."/>
            <person name="Hibbett D.S."/>
            <person name="Martin F."/>
            <person name="Nordberg H.P."/>
            <person name="Cantor M.N."/>
            <person name="Hua S.X."/>
        </authorList>
    </citation>
    <scope>NUCLEOTIDE SEQUENCE [LARGE SCALE GENOMIC DNA]</scope>
    <source>
        <strain evidence="2 3">ATCC 200175</strain>
    </source>
</reference>
<evidence type="ECO:0000313" key="3">
    <source>
        <dbReference type="Proteomes" id="UP000053647"/>
    </source>
</evidence>
<name>A0A0C9T9S5_PAXIN</name>
<accession>A0A0C9T9S5</accession>
<feature type="chain" id="PRO_5002220346" description="CUB domain-containing protein" evidence="1">
    <location>
        <begin position="17"/>
        <end position="119"/>
    </location>
</feature>
<dbReference type="OrthoDB" id="2703761at2759"/>
<organism evidence="2 3">
    <name type="scientific">Paxillus involutus ATCC 200175</name>
    <dbReference type="NCBI Taxonomy" id="664439"/>
    <lineage>
        <taxon>Eukaryota</taxon>
        <taxon>Fungi</taxon>
        <taxon>Dikarya</taxon>
        <taxon>Basidiomycota</taxon>
        <taxon>Agaricomycotina</taxon>
        <taxon>Agaricomycetes</taxon>
        <taxon>Agaricomycetidae</taxon>
        <taxon>Boletales</taxon>
        <taxon>Paxilineae</taxon>
        <taxon>Paxillaceae</taxon>
        <taxon>Paxillus</taxon>
    </lineage>
</organism>
<protein>
    <recommendedName>
        <fullName evidence="4">CUB domain-containing protein</fullName>
    </recommendedName>
</protein>